<evidence type="ECO:0000313" key="1">
    <source>
        <dbReference type="EMBL" id="QIV79543.1"/>
    </source>
</evidence>
<geneLocation type="plasmid" evidence="1 2">
    <name>unnamed1</name>
</geneLocation>
<evidence type="ECO:0000313" key="2">
    <source>
        <dbReference type="Proteomes" id="UP000501849"/>
    </source>
</evidence>
<name>A0A6H0RWF1_9MYCO</name>
<reference evidence="1 2" key="1">
    <citation type="submission" date="2019-04" db="EMBL/GenBank/DDBJ databases">
        <title>Draft, Whole-Genome Sequence of the Anthracene-degrading Mycobacterium frederiksbergense LB501T, Isolated from a Polycyclic Aromatic Hydrocarbon (PAH)-Contaminated Soil.</title>
        <authorList>
            <person name="Augelletti F."/>
        </authorList>
    </citation>
    <scope>NUCLEOTIDE SEQUENCE [LARGE SCALE GENOMIC DNA]</scope>
    <source>
        <strain evidence="1 2">LB 501T</strain>
        <plasmid evidence="1 2">unnamed1</plasmid>
    </source>
</reference>
<dbReference type="Proteomes" id="UP000501849">
    <property type="component" value="Plasmid unnamed1"/>
</dbReference>
<keyword evidence="2" id="KW-1185">Reference proteome</keyword>
<dbReference type="RefSeq" id="WP_168140329.1">
    <property type="nucleotide sequence ID" value="NZ_CP038797.1"/>
</dbReference>
<dbReference type="KEGG" id="mfre:EXE63_00385"/>
<proteinExistence type="predicted"/>
<gene>
    <name evidence="1" type="ORF">EXE63_00385</name>
</gene>
<protein>
    <submittedName>
        <fullName evidence="1">Uncharacterized protein</fullName>
    </submittedName>
</protein>
<dbReference type="EMBL" id="CP038797">
    <property type="protein sequence ID" value="QIV79543.1"/>
    <property type="molecule type" value="Genomic_DNA"/>
</dbReference>
<organism evidence="1 2">
    <name type="scientific">Mycolicibacterium frederiksbergense</name>
    <dbReference type="NCBI Taxonomy" id="117567"/>
    <lineage>
        <taxon>Bacteria</taxon>
        <taxon>Bacillati</taxon>
        <taxon>Actinomycetota</taxon>
        <taxon>Actinomycetes</taxon>
        <taxon>Mycobacteriales</taxon>
        <taxon>Mycobacteriaceae</taxon>
        <taxon>Mycolicibacterium</taxon>
    </lineage>
</organism>
<keyword evidence="1" id="KW-0614">Plasmid</keyword>
<dbReference type="AlphaFoldDB" id="A0A6H0RWF1"/>
<accession>A0A6H0RWF1</accession>
<sequence length="182" mass="20645">MSAPEHVLPETLAARPHDRRRGIPIPYVNEKDDHTADFAAIQSARVLTCARERLCGSCGQPLGWWLAFLGGPRTASERAYLDPPMHPDCALASLTLCPHIARREHRRAPEHRISADTITPELMTEAKPDRWVMGICRDYEARIIAPRTPQSHVLFLAKPFKRIRSWSYTPDGRLTEDPPQRP</sequence>